<accession>A0A433VNM3</accession>
<proteinExistence type="predicted"/>
<comment type="caution">
    <text evidence="1">The sequence shown here is derived from an EMBL/GenBank/DDBJ whole genome shotgun (WGS) entry which is preliminary data.</text>
</comment>
<protein>
    <submittedName>
        <fullName evidence="1">Uncharacterized protein</fullName>
    </submittedName>
</protein>
<reference evidence="1" key="1">
    <citation type="submission" date="2018-12" db="EMBL/GenBank/DDBJ databases">
        <authorList>
            <person name="Will S."/>
            <person name="Neumann-Schaal M."/>
            <person name="Henke P."/>
        </authorList>
    </citation>
    <scope>NUCLEOTIDE SEQUENCE</scope>
    <source>
        <strain evidence="1">PCC 7102</strain>
    </source>
</reference>
<reference evidence="1" key="2">
    <citation type="journal article" date="2019" name="Genome Biol. Evol.">
        <title>Day and night: Metabolic profiles and evolutionary relationships of six axenic non-marine cyanobacteria.</title>
        <authorList>
            <person name="Will S.E."/>
            <person name="Henke P."/>
            <person name="Boedeker C."/>
            <person name="Huang S."/>
            <person name="Brinkmann H."/>
            <person name="Rohde M."/>
            <person name="Jarek M."/>
            <person name="Friedl T."/>
            <person name="Seufert S."/>
            <person name="Schumacher M."/>
            <person name="Overmann J."/>
            <person name="Neumann-Schaal M."/>
            <person name="Petersen J."/>
        </authorList>
    </citation>
    <scope>NUCLEOTIDE SEQUENCE [LARGE SCALE GENOMIC DNA]</scope>
    <source>
        <strain evidence="1">PCC 7102</strain>
    </source>
</reference>
<name>A0A433VNM3_9CYAN</name>
<dbReference type="EMBL" id="RSCL01000004">
    <property type="protein sequence ID" value="RUT07743.1"/>
    <property type="molecule type" value="Genomic_DNA"/>
</dbReference>
<evidence type="ECO:0000313" key="1">
    <source>
        <dbReference type="EMBL" id="RUT07743.1"/>
    </source>
</evidence>
<gene>
    <name evidence="1" type="ORF">DSM106972_020030</name>
</gene>
<sequence length="65" mass="7640">MTRSDQPVGPTIEQIKAFYDLCVRMRANNTMTDLNYKQLTEAQLRDYVKRHPRSGRSFSILPYNC</sequence>
<dbReference type="Proteomes" id="UP000271624">
    <property type="component" value="Unassembled WGS sequence"/>
</dbReference>
<dbReference type="AlphaFoldDB" id="A0A433VNM3"/>
<keyword evidence="2" id="KW-1185">Reference proteome</keyword>
<evidence type="ECO:0000313" key="2">
    <source>
        <dbReference type="Proteomes" id="UP000271624"/>
    </source>
</evidence>
<organism evidence="1 2">
    <name type="scientific">Dulcicalothrix desertica PCC 7102</name>
    <dbReference type="NCBI Taxonomy" id="232991"/>
    <lineage>
        <taxon>Bacteria</taxon>
        <taxon>Bacillati</taxon>
        <taxon>Cyanobacteriota</taxon>
        <taxon>Cyanophyceae</taxon>
        <taxon>Nostocales</taxon>
        <taxon>Calotrichaceae</taxon>
        <taxon>Dulcicalothrix</taxon>
    </lineage>
</organism>